<gene>
    <name evidence="3" type="ORF">A3B56_01940</name>
</gene>
<dbReference type="Gene3D" id="3.30.70.2390">
    <property type="match status" value="1"/>
</dbReference>
<reference evidence="3 4" key="1">
    <citation type="journal article" date="2016" name="Nat. Commun.">
        <title>Thousands of microbial genomes shed light on interconnected biogeochemical processes in an aquifer system.</title>
        <authorList>
            <person name="Anantharaman K."/>
            <person name="Brown C.T."/>
            <person name="Hug L.A."/>
            <person name="Sharon I."/>
            <person name="Castelle C.J."/>
            <person name="Probst A.J."/>
            <person name="Thomas B.C."/>
            <person name="Singh A."/>
            <person name="Wilkins M.J."/>
            <person name="Karaoz U."/>
            <person name="Brodie E.L."/>
            <person name="Williams K.H."/>
            <person name="Hubbard S.S."/>
            <person name="Banfield J.F."/>
        </authorList>
    </citation>
    <scope>NUCLEOTIDE SEQUENCE [LARGE SCALE GENOMIC DNA]</scope>
</reference>
<sequence length="345" mass="37769">MPSSRISVISIAKHSLQYGEVIVDDIPHKLHTVTIPLGRISLEMAFTKALSRIHEDRFSLLLDDDMASLFPCAIPLSTPQEKETSAIEDCLKNSEPDITHSVWGYHVLKETNLHKEIVVVRPAKKISHDIGAPLTVHSKNVMAVDTISHARTRHDDPFVGIALEQKHDHPSPVAYPPDEPTSAVKPHAHIRKRRLGTILAVIAVCISGFFSYSFFMKKPEPAVDSDNISQMPSPPFSPTQVPEDIVDTETLAIQILNGSGVKGASSHVEEILKQEGFTNTTVGNADSFSHGTTLIQTKNDTPPAIAEKLTNMLENYTVEIGQPLPDNSSHDVVIIVGKQRSGEGE</sequence>
<keyword evidence="1" id="KW-1133">Transmembrane helix</keyword>
<dbReference type="Pfam" id="PF13399">
    <property type="entry name" value="LytR_C"/>
    <property type="match status" value="1"/>
</dbReference>
<dbReference type="AlphaFoldDB" id="A0A1F7JI66"/>
<feature type="transmembrane region" description="Helical" evidence="1">
    <location>
        <begin position="195"/>
        <end position="215"/>
    </location>
</feature>
<evidence type="ECO:0000256" key="1">
    <source>
        <dbReference type="SAM" id="Phobius"/>
    </source>
</evidence>
<dbReference type="Proteomes" id="UP000178486">
    <property type="component" value="Unassembled WGS sequence"/>
</dbReference>
<name>A0A1F7JI66_9BACT</name>
<comment type="caution">
    <text evidence="3">The sequence shown here is derived from an EMBL/GenBank/DDBJ whole genome shotgun (WGS) entry which is preliminary data.</text>
</comment>
<keyword evidence="1" id="KW-0812">Transmembrane</keyword>
<organism evidence="3 4">
    <name type="scientific">Candidatus Roizmanbacteria bacterium RIFCSPLOWO2_01_FULL_45_11</name>
    <dbReference type="NCBI Taxonomy" id="1802070"/>
    <lineage>
        <taxon>Bacteria</taxon>
        <taxon>Candidatus Roizmaniibacteriota</taxon>
    </lineage>
</organism>
<feature type="domain" description="LytR/CpsA/Psr regulator C-terminal" evidence="2">
    <location>
        <begin position="251"/>
        <end position="338"/>
    </location>
</feature>
<evidence type="ECO:0000313" key="3">
    <source>
        <dbReference type="EMBL" id="OGK55299.1"/>
    </source>
</evidence>
<dbReference type="InterPro" id="IPR027381">
    <property type="entry name" value="LytR/CpsA/Psr_C"/>
</dbReference>
<evidence type="ECO:0000313" key="4">
    <source>
        <dbReference type="Proteomes" id="UP000178486"/>
    </source>
</evidence>
<proteinExistence type="predicted"/>
<keyword evidence="1" id="KW-0472">Membrane</keyword>
<accession>A0A1F7JI66</accession>
<dbReference type="EMBL" id="MGAU01000019">
    <property type="protein sequence ID" value="OGK55299.1"/>
    <property type="molecule type" value="Genomic_DNA"/>
</dbReference>
<protein>
    <recommendedName>
        <fullName evidence="2">LytR/CpsA/Psr regulator C-terminal domain-containing protein</fullName>
    </recommendedName>
</protein>
<evidence type="ECO:0000259" key="2">
    <source>
        <dbReference type="Pfam" id="PF13399"/>
    </source>
</evidence>